<dbReference type="Proteomes" id="UP001240984">
    <property type="component" value="Unassembled WGS sequence"/>
</dbReference>
<evidence type="ECO:0000313" key="1">
    <source>
        <dbReference type="EMBL" id="MDP9794120.1"/>
    </source>
</evidence>
<organism evidence="1 2">
    <name type="scientific">Catenuloplanes nepalensis</name>
    <dbReference type="NCBI Taxonomy" id="587533"/>
    <lineage>
        <taxon>Bacteria</taxon>
        <taxon>Bacillati</taxon>
        <taxon>Actinomycetota</taxon>
        <taxon>Actinomycetes</taxon>
        <taxon>Micromonosporales</taxon>
        <taxon>Micromonosporaceae</taxon>
        <taxon>Catenuloplanes</taxon>
    </lineage>
</organism>
<reference evidence="1 2" key="1">
    <citation type="submission" date="2023-07" db="EMBL/GenBank/DDBJ databases">
        <title>Sequencing the genomes of 1000 actinobacteria strains.</title>
        <authorList>
            <person name="Klenk H.-P."/>
        </authorList>
    </citation>
    <scope>NUCLEOTIDE SEQUENCE [LARGE SCALE GENOMIC DNA]</scope>
    <source>
        <strain evidence="1 2">DSM 44710</strain>
    </source>
</reference>
<gene>
    <name evidence="1" type="ORF">J2S43_002632</name>
</gene>
<evidence type="ECO:0000313" key="2">
    <source>
        <dbReference type="Proteomes" id="UP001240984"/>
    </source>
</evidence>
<dbReference type="EMBL" id="JAUSRA010000001">
    <property type="protein sequence ID" value="MDP9794120.1"/>
    <property type="molecule type" value="Genomic_DNA"/>
</dbReference>
<dbReference type="RefSeq" id="WP_306829244.1">
    <property type="nucleotide sequence ID" value="NZ_JAUSRA010000001.1"/>
</dbReference>
<keyword evidence="2" id="KW-1185">Reference proteome</keyword>
<accession>A0ABT9MRQ3</accession>
<name>A0ABT9MRQ3_9ACTN</name>
<protein>
    <submittedName>
        <fullName evidence="1">Uncharacterized protein</fullName>
    </submittedName>
</protein>
<proteinExistence type="predicted"/>
<comment type="caution">
    <text evidence="1">The sequence shown here is derived from an EMBL/GenBank/DDBJ whole genome shotgun (WGS) entry which is preliminary data.</text>
</comment>
<sequence>MTYRRLAEALGQSDLAAFRNLLADQRPQHGAGLLWALTPE</sequence>